<dbReference type="EMBL" id="JBBHLL010000133">
    <property type="protein sequence ID" value="KAK7813567.1"/>
    <property type="molecule type" value="Genomic_DNA"/>
</dbReference>
<name>A0AAW0IGU2_MYOGA</name>
<proteinExistence type="predicted"/>
<organism evidence="1 2">
    <name type="scientific">Myodes glareolus</name>
    <name type="common">Bank vole</name>
    <name type="synonym">Clethrionomys glareolus</name>
    <dbReference type="NCBI Taxonomy" id="447135"/>
    <lineage>
        <taxon>Eukaryota</taxon>
        <taxon>Metazoa</taxon>
        <taxon>Chordata</taxon>
        <taxon>Craniata</taxon>
        <taxon>Vertebrata</taxon>
        <taxon>Euteleostomi</taxon>
        <taxon>Mammalia</taxon>
        <taxon>Eutheria</taxon>
        <taxon>Euarchontoglires</taxon>
        <taxon>Glires</taxon>
        <taxon>Rodentia</taxon>
        <taxon>Myomorpha</taxon>
        <taxon>Muroidea</taxon>
        <taxon>Cricetidae</taxon>
        <taxon>Arvicolinae</taxon>
        <taxon>Myodes</taxon>
    </lineage>
</organism>
<sequence>MDAATAPHLIPPEMLQYGEDNHIFEMMQNMLEQVLIHQPEEPISFMINHLRRNNDGGEYSLQCVCHHLHQGPYPSWLQPRSPLFLAVSEGRSE</sequence>
<dbReference type="CDD" id="cd22979">
    <property type="entry name" value="DD_AK8"/>
    <property type="match status" value="1"/>
</dbReference>
<protein>
    <submittedName>
        <fullName evidence="1">Uncharacterized protein</fullName>
    </submittedName>
</protein>
<keyword evidence="2" id="KW-1185">Reference proteome</keyword>
<comment type="caution">
    <text evidence="1">The sequence shown here is derived from an EMBL/GenBank/DDBJ whole genome shotgun (WGS) entry which is preliminary data.</text>
</comment>
<gene>
    <name evidence="1" type="ORF">U0070_000617</name>
</gene>
<reference evidence="1 2" key="1">
    <citation type="journal article" date="2023" name="bioRxiv">
        <title>Conserved and derived expression patterns and positive selection on dental genes reveal complex evolutionary context of ever-growing rodent molars.</title>
        <authorList>
            <person name="Calamari Z.T."/>
            <person name="Song A."/>
            <person name="Cohen E."/>
            <person name="Akter M."/>
            <person name="Roy R.D."/>
            <person name="Hallikas O."/>
            <person name="Christensen M.M."/>
            <person name="Li P."/>
            <person name="Marangoni P."/>
            <person name="Jernvall J."/>
            <person name="Klein O.D."/>
        </authorList>
    </citation>
    <scope>NUCLEOTIDE SEQUENCE [LARGE SCALE GENOMIC DNA]</scope>
    <source>
        <strain evidence="1">V071</strain>
    </source>
</reference>
<dbReference type="AlphaFoldDB" id="A0AAW0IGU2"/>
<evidence type="ECO:0000313" key="2">
    <source>
        <dbReference type="Proteomes" id="UP001488838"/>
    </source>
</evidence>
<dbReference type="Proteomes" id="UP001488838">
    <property type="component" value="Unassembled WGS sequence"/>
</dbReference>
<evidence type="ECO:0000313" key="1">
    <source>
        <dbReference type="EMBL" id="KAK7813567.1"/>
    </source>
</evidence>
<accession>A0AAW0IGU2</accession>